<evidence type="ECO:0000313" key="3">
    <source>
        <dbReference type="EMBL" id="PRP82675.1"/>
    </source>
</evidence>
<feature type="compositionally biased region" description="Low complexity" evidence="1">
    <location>
        <begin position="752"/>
        <end position="764"/>
    </location>
</feature>
<dbReference type="InParanoid" id="A0A2P6NFH4"/>
<feature type="transmembrane region" description="Helical" evidence="2">
    <location>
        <begin position="81"/>
        <end position="102"/>
    </location>
</feature>
<keyword evidence="2" id="KW-0812">Transmembrane</keyword>
<evidence type="ECO:0000313" key="4">
    <source>
        <dbReference type="Proteomes" id="UP000241769"/>
    </source>
</evidence>
<sequence length="837" mass="94984">MSDNKTKQVPIGQPSSTILTNKPTFQKEVNEVRVWRFLDSILWTWGYLTAALFVAALIVSLSNVISGAWTEEDVVYEENSMGLGGLFSIFSLYALSAVSLYFQYRTLQVGTPTTNSLIQKITSLVPSAVLYFPLNFLSMGVLFHWFFCILFLSDDLPIANDQNPSLVDHRNVLDVQWSLLSLSGPVLVLLWTFEYFRNDQYVLHFTSTQKTKLIKTLLEDHKKVLEKSLTTTAISVSLFIFMYLLLGPSYEFTVLTPRIFFRIFFAHFFSYLLLEVGSLILKTVHTRPHRWLSYHLLQTIDEKNSSYIQHLGWQDLVSTSLEEDPRRRQFLFTDGNGAGWRAFSDRSLYLLRQADVNLSSLQISMWCVECEYPLYANGSQDCLVLSVMKFQVTTMTRSGYSLLSGVTHLCRRSTEEDRLGILEAVHSVPRFAAALSELHRRTQSREGSEMTGKLVEGEVAAERDLTYKLRLLTQVTEAASRELSSVFGDSMAYMMMRSQAAERLYRLSLLSDPQQPLRTQFEKNNLHPYTDIMNLQFTSAYGSNVTLDTVASEQLRNRYCQSATVPEGSSKKNSYPVLRLKGFSESSQGPHDVIIQPLLVMAPDRKMIESGTITPDHCTTSTVFQFPVLETNATQTEIKLKMPANRTHVPAALGDHFAIFFSVQVDGFLHGWAISNSFRLCGKLNQMVFKHNSEERVRRHTKRQKKHEFLQGVVKGLKQKSKVTVECDSKFTNALREAIDNKNDSKGDSEESSPSMSPLSSPSSAFDLTAPIEFIKEEEETSGSVSPFECARQQVIGQSNRPWLSQEPNVAPKRNYFDMLDRMFEASFAPSTTSFMV</sequence>
<accession>A0A2P6NFH4</accession>
<dbReference type="EMBL" id="MDYQ01000098">
    <property type="protein sequence ID" value="PRP82675.1"/>
    <property type="molecule type" value="Genomic_DNA"/>
</dbReference>
<dbReference type="AlphaFoldDB" id="A0A2P6NFH4"/>
<comment type="caution">
    <text evidence="3">The sequence shown here is derived from an EMBL/GenBank/DDBJ whole genome shotgun (WGS) entry which is preliminary data.</text>
</comment>
<dbReference type="Proteomes" id="UP000241769">
    <property type="component" value="Unassembled WGS sequence"/>
</dbReference>
<feature type="transmembrane region" description="Helical" evidence="2">
    <location>
        <begin position="259"/>
        <end position="281"/>
    </location>
</feature>
<feature type="region of interest" description="Disordered" evidence="1">
    <location>
        <begin position="738"/>
        <end position="765"/>
    </location>
</feature>
<feature type="transmembrane region" description="Helical" evidence="2">
    <location>
        <begin position="123"/>
        <end position="147"/>
    </location>
</feature>
<reference evidence="3 4" key="1">
    <citation type="journal article" date="2018" name="Genome Biol. Evol.">
        <title>Multiple Roots of Fruiting Body Formation in Amoebozoa.</title>
        <authorList>
            <person name="Hillmann F."/>
            <person name="Forbes G."/>
            <person name="Novohradska S."/>
            <person name="Ferling I."/>
            <person name="Riege K."/>
            <person name="Groth M."/>
            <person name="Westermann M."/>
            <person name="Marz M."/>
            <person name="Spaller T."/>
            <person name="Winckler T."/>
            <person name="Schaap P."/>
            <person name="Glockner G."/>
        </authorList>
    </citation>
    <scope>NUCLEOTIDE SEQUENCE [LARGE SCALE GENOMIC DNA]</scope>
    <source>
        <strain evidence="3 4">Jena</strain>
    </source>
</reference>
<feature type="compositionally biased region" description="Basic and acidic residues" evidence="1">
    <location>
        <begin position="738"/>
        <end position="749"/>
    </location>
</feature>
<evidence type="ECO:0000256" key="1">
    <source>
        <dbReference type="SAM" id="MobiDB-lite"/>
    </source>
</evidence>
<feature type="transmembrane region" description="Helical" evidence="2">
    <location>
        <begin position="45"/>
        <end position="69"/>
    </location>
</feature>
<keyword evidence="2" id="KW-1133">Transmembrane helix</keyword>
<protein>
    <submittedName>
        <fullName evidence="3">Uncharacterized protein</fullName>
    </submittedName>
</protein>
<keyword evidence="4" id="KW-1185">Reference proteome</keyword>
<keyword evidence="2" id="KW-0472">Membrane</keyword>
<name>A0A2P6NFH4_9EUKA</name>
<gene>
    <name evidence="3" type="ORF">PROFUN_10039</name>
</gene>
<proteinExistence type="predicted"/>
<organism evidence="3 4">
    <name type="scientific">Planoprotostelium fungivorum</name>
    <dbReference type="NCBI Taxonomy" id="1890364"/>
    <lineage>
        <taxon>Eukaryota</taxon>
        <taxon>Amoebozoa</taxon>
        <taxon>Evosea</taxon>
        <taxon>Variosea</taxon>
        <taxon>Cavosteliida</taxon>
        <taxon>Cavosteliaceae</taxon>
        <taxon>Planoprotostelium</taxon>
    </lineage>
</organism>
<evidence type="ECO:0000256" key="2">
    <source>
        <dbReference type="SAM" id="Phobius"/>
    </source>
</evidence>
<feature type="transmembrane region" description="Helical" evidence="2">
    <location>
        <begin position="229"/>
        <end position="247"/>
    </location>
</feature>